<dbReference type="Proteomes" id="UP000282529">
    <property type="component" value="Unassembled WGS sequence"/>
</dbReference>
<dbReference type="Gene3D" id="3.30.457.10">
    <property type="entry name" value="Copper amine oxidase-like, N-terminal domain"/>
    <property type="match status" value="1"/>
</dbReference>
<evidence type="ECO:0000313" key="3">
    <source>
        <dbReference type="Proteomes" id="UP000282529"/>
    </source>
</evidence>
<dbReference type="InterPro" id="IPR012854">
    <property type="entry name" value="Cu_amine_oxidase-like_N"/>
</dbReference>
<dbReference type="Pfam" id="PF07833">
    <property type="entry name" value="Cu_amine_oxidN1"/>
    <property type="match status" value="1"/>
</dbReference>
<accession>A0A3N9PDB0</accession>
<keyword evidence="3" id="KW-1185">Reference proteome</keyword>
<dbReference type="EMBL" id="RQPI01000001">
    <property type="protein sequence ID" value="RQW13595.1"/>
    <property type="molecule type" value="Genomic_DNA"/>
</dbReference>
<organism evidence="2 3">
    <name type="scientific">Paenibacillus rhizophilus</name>
    <dbReference type="NCBI Taxonomy" id="1850366"/>
    <lineage>
        <taxon>Bacteria</taxon>
        <taxon>Bacillati</taxon>
        <taxon>Bacillota</taxon>
        <taxon>Bacilli</taxon>
        <taxon>Bacillales</taxon>
        <taxon>Paenibacillaceae</taxon>
        <taxon>Paenibacillus</taxon>
    </lineage>
</organism>
<sequence length="273" mass="29679">MVRTQRKIGILLLVFLTVVAIAPSALFAAPKPVAKEMPISIGNYYVLFPGELAPYVKSGKWMVPIRAFCEVIGADMSYNPKARSVSVSLLGEKVQGIKAGQLAAVFEGDLAWSLGAAPELRNGVLFVPAAPILNALKVYRSEIISGNTGKSTLAIKAKEDVLLRRIVPAPSADSFPSETTFHPYPFYPETLSQEKKGKEYLVTLNVQNTSGFVISKDSTELELTFVDEKGNAVVRKINGTSAQVPKAGQVSFKFTVPQKADYILFRARIVKSQ</sequence>
<dbReference type="SUPFAM" id="SSF55383">
    <property type="entry name" value="Copper amine oxidase, domain N"/>
    <property type="match status" value="1"/>
</dbReference>
<comment type="caution">
    <text evidence="2">The sequence shown here is derived from an EMBL/GenBank/DDBJ whole genome shotgun (WGS) entry which is preliminary data.</text>
</comment>
<dbReference type="RefSeq" id="WP_124694238.1">
    <property type="nucleotide sequence ID" value="NZ_JBHUFE010000016.1"/>
</dbReference>
<evidence type="ECO:0000259" key="1">
    <source>
        <dbReference type="Pfam" id="PF07833"/>
    </source>
</evidence>
<dbReference type="AlphaFoldDB" id="A0A3N9PDB0"/>
<dbReference type="InterPro" id="IPR036582">
    <property type="entry name" value="Mao_N_sf"/>
</dbReference>
<name>A0A3N9PDB0_9BACL</name>
<feature type="domain" description="Copper amine oxidase-like N-terminal" evidence="1">
    <location>
        <begin position="51"/>
        <end position="137"/>
    </location>
</feature>
<evidence type="ECO:0000313" key="2">
    <source>
        <dbReference type="EMBL" id="RQW13595.1"/>
    </source>
</evidence>
<proteinExistence type="predicted"/>
<dbReference type="OrthoDB" id="2510907at2"/>
<gene>
    <name evidence="2" type="ORF">EH198_04090</name>
</gene>
<protein>
    <submittedName>
        <fullName evidence="2">Copper amine oxidase N-terminal domain-containing protein</fullName>
    </submittedName>
</protein>
<reference evidence="2 3" key="1">
    <citation type="submission" date="2018-11" db="EMBL/GenBank/DDBJ databases">
        <title>Genome sequence of strain 7197.</title>
        <authorList>
            <person name="Gao J."/>
            <person name="Sun J."/>
        </authorList>
    </citation>
    <scope>NUCLEOTIDE SEQUENCE [LARGE SCALE GENOMIC DNA]</scope>
    <source>
        <strain evidence="2 3">7197</strain>
    </source>
</reference>